<dbReference type="Proteomes" id="UP000295621">
    <property type="component" value="Unassembled WGS sequence"/>
</dbReference>
<gene>
    <name evidence="1" type="ORF">E1212_03945</name>
</gene>
<comment type="caution">
    <text evidence="1">The sequence shown here is derived from an EMBL/GenBank/DDBJ whole genome shotgun (WGS) entry which is preliminary data.</text>
</comment>
<evidence type="ECO:0000313" key="2">
    <source>
        <dbReference type="Proteomes" id="UP000295621"/>
    </source>
</evidence>
<name>A0A4R4RV57_9ACTN</name>
<evidence type="ECO:0000313" key="1">
    <source>
        <dbReference type="EMBL" id="TDC53950.1"/>
    </source>
</evidence>
<dbReference type="EMBL" id="SMKL01000006">
    <property type="protein sequence ID" value="TDC53950.1"/>
    <property type="molecule type" value="Genomic_DNA"/>
</dbReference>
<reference evidence="1 2" key="1">
    <citation type="submission" date="2019-02" db="EMBL/GenBank/DDBJ databases">
        <title>Draft genome sequences of novel Actinobacteria.</title>
        <authorList>
            <person name="Sahin N."/>
            <person name="Ay H."/>
            <person name="Saygin H."/>
        </authorList>
    </citation>
    <scope>NUCLEOTIDE SEQUENCE [LARGE SCALE GENOMIC DNA]</scope>
    <source>
        <strain evidence="1 2">KC603</strain>
    </source>
</reference>
<keyword evidence="2" id="KW-1185">Reference proteome</keyword>
<sequence>MEGRPVSVGFRSFLHTFSGPVVETVVDHVGRWSAAKEIDVDPGRPGRAELDPDDVVTVLVADDDTGRRLYRWRRLHPLARGPEEIWRTTITAVEDGRHGPGWLWVEIEVADEPGDRAPRVPFMSVPAVLRGLLPELDCADGLVPVSTEPRWAGLADLPDLMDYLADESRFGPVYVARQGARDAAEFQTWATNVAWEVVGLGHMFLLPAAAEDEFNEMVGPNHAIPDSAIRTYLPGVRLDDPFDPRRHQILGSVRIDRTGPRRLSYILGLSQRDRTLSAPLPHDIGLVDSVLTTLEGRIEDDGVAARLPVVTVPSATADEDVTARRPVVDGTVREPATTGPDGRPVQVLTRRGQHRRLVELLSENDRLRTENDELRDALNGQGHTGAAVVAALDALEQQVRSLRQRLGIDAADWRRLSAS</sequence>
<protein>
    <submittedName>
        <fullName evidence="1">Uncharacterized protein</fullName>
    </submittedName>
</protein>
<proteinExistence type="predicted"/>
<accession>A0A4R4RV57</accession>
<organism evidence="1 2">
    <name type="scientific">Jiangella ureilytica</name>
    <dbReference type="NCBI Taxonomy" id="2530374"/>
    <lineage>
        <taxon>Bacteria</taxon>
        <taxon>Bacillati</taxon>
        <taxon>Actinomycetota</taxon>
        <taxon>Actinomycetes</taxon>
        <taxon>Jiangellales</taxon>
        <taxon>Jiangellaceae</taxon>
        <taxon>Jiangella</taxon>
    </lineage>
</organism>
<dbReference type="AlphaFoldDB" id="A0A4R4RV57"/>